<evidence type="ECO:0000313" key="1">
    <source>
        <dbReference type="EMBL" id="CAI9942639.1"/>
    </source>
</evidence>
<reference evidence="1" key="1">
    <citation type="submission" date="2023-06" db="EMBL/GenBank/DDBJ databases">
        <authorList>
            <person name="Kurt Z."/>
        </authorList>
    </citation>
    <scope>NUCLEOTIDE SEQUENCE</scope>
</reference>
<dbReference type="EMBL" id="CATOUU010000703">
    <property type="protein sequence ID" value="CAI9942639.1"/>
    <property type="molecule type" value="Genomic_DNA"/>
</dbReference>
<dbReference type="AlphaFoldDB" id="A0AA86U6A1"/>
<protein>
    <submittedName>
        <fullName evidence="2">Hypothetical_protein</fullName>
    </submittedName>
</protein>
<proteinExistence type="predicted"/>
<evidence type="ECO:0000313" key="2">
    <source>
        <dbReference type="EMBL" id="CAL6013896.1"/>
    </source>
</evidence>
<dbReference type="Proteomes" id="UP001642409">
    <property type="component" value="Unassembled WGS sequence"/>
</dbReference>
<sequence length="943" mass="104623">MLVFANIISIQCQYEQIEINGVCECYDTRKEVIENRCMCKKSYFQLGSMCMACVNGDLSYNTCQCKKTELYDFGTQSCKEISIQGLGEIQAEVQQLAAGFNQLVASLSGPVQQQQEKLPTGPDTPQEPELEEFAQIGILGEVTCQSVIAAREFDVSFCQKNSNLYNLKLKNEIKFSTENNYIFIKTQKTMNVQIMSNVHETTVFAVFGFSLTQLRLETTILNITLLVQARSAALVCDSCNLQASGSDFIFQASAVNLAGLVLYSSQAFELFQCFVQIRLTGGNVGGFIGFINQKLSLFNVYDTNYTGQLKPMIDYNVVIGYICSQIATEQSISLSNTSLCILGQYQNAGQGSLLNDLKSSWEQLTCDQMCERYSSVFINGLCFEPEPYIDYVFAPAEQTENTVQCVGELVARGLDIEFCVKTESLTKVQLKLNTKFTKSANYIFLHTQKAVDVKIISDVNNKEVFSVFGYSLNRLILQDTQMSIKLEVQAINAALVSDRCNLQATNSDFVFVAASFNVSGLILRGMQVCQIDNCSVQFRLVGLNVGGIVGFIDQQMKFQMSNTNITGLLKDFNSTEEKSIGFIAAMSEIEQQVNLSYVSLCLIGQYQNVGKGSLENIIQGSWEQLSCEVMCGRFNQIFAYGLCLNETDDPTSFVFQNLFGDVVQDEEPEPDQSSTPIQDSSSNISCDQIIQAQDLVLTTCNHQKRIFNLKLKDNIKFTHSINYLFLKTERVQKVQIEIGAQNKQIFAVFGLNSKTVKIISSELNVNLRAQALKAALICEQCNLQTVNSLFVFQASSAQLAGLVLNGERIIQIERCFMQFRLIGMNVGGIVGNIQMPVILNIMDSNYTGILTAFTDAVNVSIGFVAANCSIAEQSVGLNNTSLCIMGKYDNVGTGTLTNNIMSSWEQLSCDAMCGKYGMKFYIGICVEEDDDTSFILTMPNKME</sequence>
<gene>
    <name evidence="2" type="ORF">HINF_LOCUS24010</name>
    <name evidence="1" type="ORF">HINF_LOCUS30284</name>
</gene>
<keyword evidence="3" id="KW-1185">Reference proteome</keyword>
<evidence type="ECO:0000313" key="3">
    <source>
        <dbReference type="Proteomes" id="UP001642409"/>
    </source>
</evidence>
<name>A0AA86U6A1_9EUKA</name>
<accession>A0AA86U6A1</accession>
<organism evidence="1">
    <name type="scientific">Hexamita inflata</name>
    <dbReference type="NCBI Taxonomy" id="28002"/>
    <lineage>
        <taxon>Eukaryota</taxon>
        <taxon>Metamonada</taxon>
        <taxon>Diplomonadida</taxon>
        <taxon>Hexamitidae</taxon>
        <taxon>Hexamitinae</taxon>
        <taxon>Hexamita</taxon>
    </lineage>
</organism>
<dbReference type="EMBL" id="CAXDID020000069">
    <property type="protein sequence ID" value="CAL6013896.1"/>
    <property type="molecule type" value="Genomic_DNA"/>
</dbReference>
<reference evidence="2 3" key="2">
    <citation type="submission" date="2024-07" db="EMBL/GenBank/DDBJ databases">
        <authorList>
            <person name="Akdeniz Z."/>
        </authorList>
    </citation>
    <scope>NUCLEOTIDE SEQUENCE [LARGE SCALE GENOMIC DNA]</scope>
</reference>
<comment type="caution">
    <text evidence="1">The sequence shown here is derived from an EMBL/GenBank/DDBJ whole genome shotgun (WGS) entry which is preliminary data.</text>
</comment>